<dbReference type="InterPro" id="IPR003565">
    <property type="entry name" value="Tetra_PHTase"/>
</dbReference>
<dbReference type="Pfam" id="PF00293">
    <property type="entry name" value="NUDIX"/>
    <property type="match status" value="1"/>
</dbReference>
<evidence type="ECO:0000313" key="8">
    <source>
        <dbReference type="Proteomes" id="UP000243297"/>
    </source>
</evidence>
<dbReference type="GO" id="GO:0006167">
    <property type="term" value="P:AMP biosynthetic process"/>
    <property type="evidence" value="ECO:0007669"/>
    <property type="project" value="TreeGrafter"/>
</dbReference>
<dbReference type="EMBL" id="FUWY01000001">
    <property type="protein sequence ID" value="SJZ33773.1"/>
    <property type="molecule type" value="Genomic_DNA"/>
</dbReference>
<comment type="similarity">
    <text evidence="1">Belongs to the Nudix hydrolase family.</text>
</comment>
<dbReference type="OrthoDB" id="9810648at2"/>
<keyword evidence="3" id="KW-0547">Nucleotide-binding</keyword>
<evidence type="ECO:0000256" key="1">
    <source>
        <dbReference type="ARBA" id="ARBA00005582"/>
    </source>
</evidence>
<dbReference type="PROSITE" id="PS00893">
    <property type="entry name" value="NUDIX_BOX"/>
    <property type="match status" value="1"/>
</dbReference>
<dbReference type="RefSeq" id="WP_159443662.1">
    <property type="nucleotide sequence ID" value="NZ_FUWY01000001.1"/>
</dbReference>
<dbReference type="InterPro" id="IPR051325">
    <property type="entry name" value="Nudix_hydrolase_domain"/>
</dbReference>
<dbReference type="InterPro" id="IPR000086">
    <property type="entry name" value="NUDIX_hydrolase_dom"/>
</dbReference>
<evidence type="ECO:0000256" key="5">
    <source>
        <dbReference type="ARBA" id="ARBA00032644"/>
    </source>
</evidence>
<keyword evidence="4" id="KW-0378">Hydrolase</keyword>
<gene>
    <name evidence="7" type="ORF">SAMN02745191_0083</name>
</gene>
<dbReference type="GO" id="GO:0000166">
    <property type="term" value="F:nucleotide binding"/>
    <property type="evidence" value="ECO:0007669"/>
    <property type="project" value="UniProtKB-KW"/>
</dbReference>
<name>A0A1T4JUF2_9FIRM</name>
<dbReference type="Gene3D" id="3.90.79.10">
    <property type="entry name" value="Nucleoside Triphosphate Pyrophosphohydrolase"/>
    <property type="match status" value="1"/>
</dbReference>
<dbReference type="PANTHER" id="PTHR21340">
    <property type="entry name" value="DIADENOSINE 5,5-P1,P4-TETRAPHOSPHATE PYROPHOSPHOHYDROLASE MUTT"/>
    <property type="match status" value="1"/>
</dbReference>
<dbReference type="STRING" id="118967.SAMN02745191_0083"/>
<dbReference type="InterPro" id="IPR015797">
    <property type="entry name" value="NUDIX_hydrolase-like_dom_sf"/>
</dbReference>
<feature type="domain" description="Nudix hydrolase" evidence="6">
    <location>
        <begin position="6"/>
        <end position="133"/>
    </location>
</feature>
<evidence type="ECO:0000256" key="4">
    <source>
        <dbReference type="ARBA" id="ARBA00022801"/>
    </source>
</evidence>
<protein>
    <recommendedName>
        <fullName evidence="2">Bis(5'-nucleosyl)-tetraphosphatase [asymmetrical]</fullName>
    </recommendedName>
    <alternativeName>
        <fullName evidence="5">Diadenosine 5',5'''-P1,P4-tetraphosphate asymmetrical hydrolase</fullName>
    </alternativeName>
</protein>
<keyword evidence="8" id="KW-1185">Reference proteome</keyword>
<evidence type="ECO:0000259" key="6">
    <source>
        <dbReference type="PROSITE" id="PS51462"/>
    </source>
</evidence>
<evidence type="ECO:0000313" key="7">
    <source>
        <dbReference type="EMBL" id="SJZ33773.1"/>
    </source>
</evidence>
<dbReference type="AlphaFoldDB" id="A0A1T4JUF2"/>
<proteinExistence type="inferred from homology"/>
<sequence>MIEKYIYEYSAGAILYTRIEEELYFVLVQELDGHIGFPKGHLEKGETEIGAAKREIKEETDIDATFVEGFMEDVEYEKEMHIMKHVTYFLATYDNQEVSGKENEIMKLFLLPYKQALSKVTYNNSKELLQKAMDYIGKNNTK</sequence>
<dbReference type="PROSITE" id="PS51462">
    <property type="entry name" value="NUDIX"/>
    <property type="match status" value="1"/>
</dbReference>
<dbReference type="GO" id="GO:0006754">
    <property type="term" value="P:ATP biosynthetic process"/>
    <property type="evidence" value="ECO:0007669"/>
    <property type="project" value="TreeGrafter"/>
</dbReference>
<dbReference type="GO" id="GO:0004081">
    <property type="term" value="F:bis(5'-nucleosyl)-tetraphosphatase (asymmetrical) activity"/>
    <property type="evidence" value="ECO:0007669"/>
    <property type="project" value="TreeGrafter"/>
</dbReference>
<dbReference type="CDD" id="cd03428">
    <property type="entry name" value="NUDIX_Ap4A_Nudt2"/>
    <property type="match status" value="1"/>
</dbReference>
<evidence type="ECO:0000256" key="3">
    <source>
        <dbReference type="ARBA" id="ARBA00022741"/>
    </source>
</evidence>
<dbReference type="SUPFAM" id="SSF55811">
    <property type="entry name" value="Nudix"/>
    <property type="match status" value="1"/>
</dbReference>
<reference evidence="8" key="1">
    <citation type="submission" date="2017-02" db="EMBL/GenBank/DDBJ databases">
        <authorList>
            <person name="Varghese N."/>
            <person name="Submissions S."/>
        </authorList>
    </citation>
    <scope>NUCLEOTIDE SEQUENCE [LARGE SCALE GENOMIC DNA]</scope>
    <source>
        <strain evidence="8">ATCC 25662</strain>
    </source>
</reference>
<organism evidence="7 8">
    <name type="scientific">Anaerorhabdus furcosa</name>
    <dbReference type="NCBI Taxonomy" id="118967"/>
    <lineage>
        <taxon>Bacteria</taxon>
        <taxon>Bacillati</taxon>
        <taxon>Bacillota</taxon>
        <taxon>Erysipelotrichia</taxon>
        <taxon>Erysipelotrichales</taxon>
        <taxon>Erysipelotrichaceae</taxon>
        <taxon>Anaerorhabdus</taxon>
    </lineage>
</organism>
<accession>A0A1T4JUF2</accession>
<evidence type="ECO:0000256" key="2">
    <source>
        <dbReference type="ARBA" id="ARBA00018911"/>
    </source>
</evidence>
<dbReference type="PANTHER" id="PTHR21340:SF0">
    <property type="entry name" value="BIS(5'-NUCLEOSYL)-TETRAPHOSPHATASE [ASYMMETRICAL]"/>
    <property type="match status" value="1"/>
</dbReference>
<dbReference type="InterPro" id="IPR020084">
    <property type="entry name" value="NUDIX_hydrolase_CS"/>
</dbReference>
<dbReference type="Proteomes" id="UP000243297">
    <property type="component" value="Unassembled WGS sequence"/>
</dbReference>